<dbReference type="PANTHER" id="PTHR43668:SF2">
    <property type="entry name" value="ALLANTOINASE"/>
    <property type="match status" value="1"/>
</dbReference>
<dbReference type="EMBL" id="JACCCC010000001">
    <property type="protein sequence ID" value="NYE45445.1"/>
    <property type="molecule type" value="Genomic_DNA"/>
</dbReference>
<dbReference type="NCBIfam" id="TIGR00857">
    <property type="entry name" value="pyrC_multi"/>
    <property type="match status" value="1"/>
</dbReference>
<proteinExistence type="predicted"/>
<dbReference type="InterPro" id="IPR032466">
    <property type="entry name" value="Metal_Hydrolase"/>
</dbReference>
<dbReference type="SUPFAM" id="SSF51556">
    <property type="entry name" value="Metallo-dependent hydrolases"/>
    <property type="match status" value="1"/>
</dbReference>
<evidence type="ECO:0000259" key="1">
    <source>
        <dbReference type="Pfam" id="PF01979"/>
    </source>
</evidence>
<evidence type="ECO:0000313" key="3">
    <source>
        <dbReference type="Proteomes" id="UP000589036"/>
    </source>
</evidence>
<dbReference type="PANTHER" id="PTHR43668">
    <property type="entry name" value="ALLANTOINASE"/>
    <property type="match status" value="1"/>
</dbReference>
<dbReference type="GO" id="GO:0005737">
    <property type="term" value="C:cytoplasm"/>
    <property type="evidence" value="ECO:0007669"/>
    <property type="project" value="TreeGrafter"/>
</dbReference>
<dbReference type="AlphaFoldDB" id="A0A852TPA7"/>
<dbReference type="GO" id="GO:0006145">
    <property type="term" value="P:purine nucleobase catabolic process"/>
    <property type="evidence" value="ECO:0007669"/>
    <property type="project" value="TreeGrafter"/>
</dbReference>
<dbReference type="Proteomes" id="UP000589036">
    <property type="component" value="Unassembled WGS sequence"/>
</dbReference>
<dbReference type="Gene3D" id="2.30.40.10">
    <property type="entry name" value="Urease, subunit C, domain 1"/>
    <property type="match status" value="1"/>
</dbReference>
<dbReference type="InterPro" id="IPR006680">
    <property type="entry name" value="Amidohydro-rel"/>
</dbReference>
<dbReference type="RefSeq" id="WP_179641669.1">
    <property type="nucleotide sequence ID" value="NZ_BAAAYY010000007.1"/>
</dbReference>
<dbReference type="SUPFAM" id="SSF51338">
    <property type="entry name" value="Composite domain of metallo-dependent hydrolases"/>
    <property type="match status" value="1"/>
</dbReference>
<accession>A0A852TPA7</accession>
<comment type="caution">
    <text evidence="2">The sequence shown here is derived from an EMBL/GenBank/DDBJ whole genome shotgun (WGS) entry which is preliminary data.</text>
</comment>
<dbReference type="Gene3D" id="3.20.20.140">
    <property type="entry name" value="Metal-dependent hydrolases"/>
    <property type="match status" value="1"/>
</dbReference>
<feature type="domain" description="Amidohydrolase-related" evidence="1">
    <location>
        <begin position="51"/>
        <end position="434"/>
    </location>
</feature>
<organism evidence="2 3">
    <name type="scientific">Spinactinospora alkalitolerans</name>
    <dbReference type="NCBI Taxonomy" id="687207"/>
    <lineage>
        <taxon>Bacteria</taxon>
        <taxon>Bacillati</taxon>
        <taxon>Actinomycetota</taxon>
        <taxon>Actinomycetes</taxon>
        <taxon>Streptosporangiales</taxon>
        <taxon>Nocardiopsidaceae</taxon>
        <taxon>Spinactinospora</taxon>
    </lineage>
</organism>
<reference evidence="2 3" key="1">
    <citation type="submission" date="2020-07" db="EMBL/GenBank/DDBJ databases">
        <title>Sequencing the genomes of 1000 actinobacteria strains.</title>
        <authorList>
            <person name="Klenk H.-P."/>
        </authorList>
    </citation>
    <scope>NUCLEOTIDE SEQUENCE [LARGE SCALE GENOMIC DNA]</scope>
    <source>
        <strain evidence="2 3">CXB654</strain>
    </source>
</reference>
<protein>
    <submittedName>
        <fullName evidence="2">Allantoinase</fullName>
    </submittedName>
</protein>
<dbReference type="Pfam" id="PF01979">
    <property type="entry name" value="Amidohydro_1"/>
    <property type="match status" value="1"/>
</dbReference>
<sequence>MVDLVIKNGTVVSGGREEQRDIGVTGDRIEALYPAGKAPGAAEVIDASGYYVLPGFVDAHVHTRAPARPDRETWQSATKAAAASGVTTILEMPTSSPPASTPEAVRNRRRTGEEACYVDFALYAGGAVDGDTAKGLADEGVIGFKAFSHGVPSGREAEFIGLCAPDNAKLFSSLSGIAPTGLPCAIHAEDNLLLEQGIEKMRRAGRSDILAHADSRPAYVEAAAIASLLVFAEELSVRLHLPHVSSSWGVKLAMQAKERGVDVSVETCPHYLVFDREDMERAGVYAKINPPLRSPDEQHSLWRAVHERGVDIIASDHSPYLPEEKQAGDVWSAPAGHPELDAAFPAILSKVADGLLSYSHAVELLATNPARTFGLTHKGSIDPGKDADLVLLDPSIEWTFRKNEGFVLTRDNYRLYDDFPMKGRIVQTLCRGRTVYADGKITGHEGYGRFTAPT</sequence>
<evidence type="ECO:0000313" key="2">
    <source>
        <dbReference type="EMBL" id="NYE45445.1"/>
    </source>
</evidence>
<dbReference type="InterPro" id="IPR050138">
    <property type="entry name" value="DHOase/Allantoinase_Hydrolase"/>
</dbReference>
<keyword evidence="3" id="KW-1185">Reference proteome</keyword>
<gene>
    <name evidence="2" type="ORF">HDA32_000565</name>
</gene>
<dbReference type="InterPro" id="IPR011059">
    <property type="entry name" value="Metal-dep_hydrolase_composite"/>
</dbReference>
<dbReference type="GO" id="GO:0004038">
    <property type="term" value="F:allantoinase activity"/>
    <property type="evidence" value="ECO:0007669"/>
    <property type="project" value="TreeGrafter"/>
</dbReference>
<name>A0A852TPA7_9ACTN</name>